<evidence type="ECO:0000259" key="5">
    <source>
        <dbReference type="Pfam" id="PF00582"/>
    </source>
</evidence>
<sequence length="310" mass="34761">MSNYQHILVVIDPSKEEQGALNRAQLMAQRCNGQLTLFMSIFDFSYEMTSMLSAEDRETLRDGIIDQRQRWLEQLAAPLREKGLNVLTKLCWHNRPFESIIQHALTAKCDMIVKSTHVHAKLKSVIFTPTDWSLMRKAPMPVLLVKEHDWSSQGAILVAVNVAAEDEDHRSLNDKLIKRAQSLVQFNDAPIHLVNGYPGTPVNIAIELPDFDAHAYNNSLRTHHEERIYELGAHYQLGKDRCHVLEGMPEDVIPDLAKEMNASIVIIGTIGRSGLSAALIGNTAEHVIDQIDCDLLTEKPASFVSPVANN</sequence>
<proteinExistence type="inferred from homology"/>
<organism evidence="6 7">
    <name type="scientific">Ferrimonas lipolytica</name>
    <dbReference type="NCBI Taxonomy" id="2724191"/>
    <lineage>
        <taxon>Bacteria</taxon>
        <taxon>Pseudomonadati</taxon>
        <taxon>Pseudomonadota</taxon>
        <taxon>Gammaproteobacteria</taxon>
        <taxon>Alteromonadales</taxon>
        <taxon>Ferrimonadaceae</taxon>
        <taxon>Ferrimonas</taxon>
    </lineage>
</organism>
<dbReference type="InterPro" id="IPR006016">
    <property type="entry name" value="UspA"/>
</dbReference>
<dbReference type="GO" id="GO:0005737">
    <property type="term" value="C:cytoplasm"/>
    <property type="evidence" value="ECO:0007669"/>
    <property type="project" value="UniProtKB-SubCell"/>
</dbReference>
<dbReference type="Proteomes" id="UP000501602">
    <property type="component" value="Chromosome"/>
</dbReference>
<protein>
    <submittedName>
        <fullName evidence="6">Universal stress protein UspE</fullName>
    </submittedName>
</protein>
<keyword evidence="7" id="KW-1185">Reference proteome</keyword>
<dbReference type="KEGG" id="fes:HER31_06750"/>
<dbReference type="PANTHER" id="PTHR47892">
    <property type="entry name" value="UNIVERSAL STRESS PROTEIN E"/>
    <property type="match status" value="1"/>
</dbReference>
<dbReference type="PANTHER" id="PTHR47892:SF1">
    <property type="entry name" value="UNIVERSAL STRESS PROTEIN E"/>
    <property type="match status" value="1"/>
</dbReference>
<comment type="subcellular location">
    <subcellularLocation>
        <location evidence="1">Cytoplasm</location>
    </subcellularLocation>
</comment>
<name>A0A6H1UDC3_9GAMM</name>
<dbReference type="Gene3D" id="3.40.50.12370">
    <property type="match status" value="1"/>
</dbReference>
<evidence type="ECO:0000256" key="3">
    <source>
        <dbReference type="ARBA" id="ARBA00022490"/>
    </source>
</evidence>
<feature type="domain" description="UspA" evidence="5">
    <location>
        <begin position="4"/>
        <end position="146"/>
    </location>
</feature>
<comment type="function">
    <text evidence="4">Required for resistance to DNA-damaging agents.</text>
</comment>
<gene>
    <name evidence="6" type="primary">uspE</name>
    <name evidence="6" type="ORF">HER31_06750</name>
</gene>
<feature type="domain" description="UspA" evidence="5">
    <location>
        <begin position="169"/>
        <end position="296"/>
    </location>
</feature>
<dbReference type="SUPFAM" id="SSF52402">
    <property type="entry name" value="Adenine nucleotide alpha hydrolases-like"/>
    <property type="match status" value="2"/>
</dbReference>
<evidence type="ECO:0000256" key="2">
    <source>
        <dbReference type="ARBA" id="ARBA00008791"/>
    </source>
</evidence>
<dbReference type="CDD" id="cd23660">
    <property type="entry name" value="USP-E_repeat2"/>
    <property type="match status" value="1"/>
</dbReference>
<dbReference type="EMBL" id="CP051180">
    <property type="protein sequence ID" value="QIZ76590.1"/>
    <property type="molecule type" value="Genomic_DNA"/>
</dbReference>
<dbReference type="RefSeq" id="WP_168659852.1">
    <property type="nucleotide sequence ID" value="NZ_CP051180.1"/>
</dbReference>
<evidence type="ECO:0000256" key="1">
    <source>
        <dbReference type="ARBA" id="ARBA00004496"/>
    </source>
</evidence>
<evidence type="ECO:0000256" key="4">
    <source>
        <dbReference type="ARBA" id="ARBA00037131"/>
    </source>
</evidence>
<comment type="similarity">
    <text evidence="2">Belongs to the universal stress protein A family.</text>
</comment>
<evidence type="ECO:0000313" key="6">
    <source>
        <dbReference type="EMBL" id="QIZ76590.1"/>
    </source>
</evidence>
<dbReference type="AlphaFoldDB" id="A0A6H1UDC3"/>
<dbReference type="Pfam" id="PF00582">
    <property type="entry name" value="Usp"/>
    <property type="match status" value="2"/>
</dbReference>
<keyword evidence="3" id="KW-0963">Cytoplasm</keyword>
<evidence type="ECO:0000313" key="7">
    <source>
        <dbReference type="Proteomes" id="UP000501602"/>
    </source>
</evidence>
<accession>A0A6H1UDC3</accession>
<reference evidence="6 7" key="1">
    <citation type="submission" date="2020-04" db="EMBL/GenBank/DDBJ databases">
        <title>Ferrimonas sp. S7 isolated from sea water.</title>
        <authorList>
            <person name="Bae S.S."/>
            <person name="Baek K."/>
        </authorList>
    </citation>
    <scope>NUCLEOTIDE SEQUENCE [LARGE SCALE GENOMIC DNA]</scope>
    <source>
        <strain evidence="6 7">S7</strain>
    </source>
</reference>
<dbReference type="NCBIfam" id="NF008380">
    <property type="entry name" value="PRK11175.1"/>
    <property type="match status" value="1"/>
</dbReference>